<evidence type="ECO:0000256" key="1">
    <source>
        <dbReference type="RuleBase" id="RU003494"/>
    </source>
</evidence>
<dbReference type="Pfam" id="PF02798">
    <property type="entry name" value="GST_N"/>
    <property type="match status" value="1"/>
</dbReference>
<dbReference type="SFLD" id="SFLDG01151">
    <property type="entry name" value="Main.2:_Nu-like"/>
    <property type="match status" value="1"/>
</dbReference>
<dbReference type="SFLD" id="SFLDS00019">
    <property type="entry name" value="Glutathione_Transferase_(cytos"/>
    <property type="match status" value="1"/>
</dbReference>
<proteinExistence type="inferred from homology"/>
<dbReference type="SUPFAM" id="SSF47616">
    <property type="entry name" value="GST C-terminal domain-like"/>
    <property type="match status" value="1"/>
</dbReference>
<comment type="similarity">
    <text evidence="1">Belongs to the GST superfamily.</text>
</comment>
<feature type="domain" description="GST N-terminal" evidence="2">
    <location>
        <begin position="1"/>
        <end position="84"/>
    </location>
</feature>
<dbReference type="Proteomes" id="UP000261931">
    <property type="component" value="Unassembled WGS sequence"/>
</dbReference>
<dbReference type="InterPro" id="IPR040079">
    <property type="entry name" value="Glutathione_S-Trfase"/>
</dbReference>
<reference evidence="3 4" key="1">
    <citation type="submission" date="2018-08" db="EMBL/GenBank/DDBJ databases">
        <title>Hydrogenophaga sp. LA-38 isolated from sludge.</title>
        <authorList>
            <person name="Im W.-T."/>
        </authorList>
    </citation>
    <scope>NUCLEOTIDE SEQUENCE [LARGE SCALE GENOMIC DNA]</scope>
    <source>
        <strain evidence="3 4">LA-38</strain>
    </source>
</reference>
<name>A0A372EG74_9BURK</name>
<dbReference type="PANTHER" id="PTHR44051:SF8">
    <property type="entry name" value="GLUTATHIONE S-TRANSFERASE GSTA"/>
    <property type="match status" value="1"/>
</dbReference>
<dbReference type="PROSITE" id="PS50404">
    <property type="entry name" value="GST_NTER"/>
    <property type="match status" value="1"/>
</dbReference>
<evidence type="ECO:0000313" key="4">
    <source>
        <dbReference type="Proteomes" id="UP000261931"/>
    </source>
</evidence>
<accession>A0A372EG74</accession>
<protein>
    <submittedName>
        <fullName evidence="3">Glutathione S-transferase family protein</fullName>
    </submittedName>
</protein>
<dbReference type="InterPro" id="IPR004046">
    <property type="entry name" value="GST_C"/>
</dbReference>
<comment type="caution">
    <text evidence="3">The sequence shown here is derived from an EMBL/GenBank/DDBJ whole genome shotgun (WGS) entry which is preliminary data.</text>
</comment>
<evidence type="ECO:0000259" key="2">
    <source>
        <dbReference type="PROSITE" id="PS50404"/>
    </source>
</evidence>
<dbReference type="Gene3D" id="1.20.1050.10">
    <property type="match status" value="1"/>
</dbReference>
<sequence>MITFYTYPGPNSRKAQIMLEESGEAYDTRKIDITKGEQFDPAFLAISPNNKIPAIVDHTPQGEVPVFETAAILTYLAEKSGRLLPAAGAKRFDVLAWLVWGTGSVGGTLPQLHHYADLPVPVPGTVERFTTEAVRLFKVLERRLQANEYICGEYSIADIPTFCSTAGWLQRVKQLSDGQLGDTPAIDRWLQAVAARPAVRRVG</sequence>
<dbReference type="CDD" id="cd03048">
    <property type="entry name" value="GST_N_Ure2p_like"/>
    <property type="match status" value="1"/>
</dbReference>
<dbReference type="InterPro" id="IPR036249">
    <property type="entry name" value="Thioredoxin-like_sf"/>
</dbReference>
<gene>
    <name evidence="3" type="ORF">DY262_16690</name>
</gene>
<dbReference type="SUPFAM" id="SSF52833">
    <property type="entry name" value="Thioredoxin-like"/>
    <property type="match status" value="1"/>
</dbReference>
<dbReference type="Pfam" id="PF00043">
    <property type="entry name" value="GST_C"/>
    <property type="match status" value="1"/>
</dbReference>
<organism evidence="3 4">
    <name type="scientific">Hydrogenophaga borbori</name>
    <dbReference type="NCBI Taxonomy" id="2294117"/>
    <lineage>
        <taxon>Bacteria</taxon>
        <taxon>Pseudomonadati</taxon>
        <taxon>Pseudomonadota</taxon>
        <taxon>Betaproteobacteria</taxon>
        <taxon>Burkholderiales</taxon>
        <taxon>Comamonadaceae</taxon>
        <taxon>Hydrogenophaga</taxon>
    </lineage>
</organism>
<dbReference type="PANTHER" id="PTHR44051">
    <property type="entry name" value="GLUTATHIONE S-TRANSFERASE-RELATED"/>
    <property type="match status" value="1"/>
</dbReference>
<dbReference type="SFLD" id="SFLDG00358">
    <property type="entry name" value="Main_(cytGST)"/>
    <property type="match status" value="1"/>
</dbReference>
<evidence type="ECO:0000313" key="3">
    <source>
        <dbReference type="EMBL" id="RFP77392.1"/>
    </source>
</evidence>
<dbReference type="AlphaFoldDB" id="A0A372EG74"/>
<dbReference type="InterPro" id="IPR004045">
    <property type="entry name" value="Glutathione_S-Trfase_N"/>
</dbReference>
<dbReference type="EMBL" id="QVLS01000011">
    <property type="protein sequence ID" value="RFP77392.1"/>
    <property type="molecule type" value="Genomic_DNA"/>
</dbReference>
<dbReference type="Gene3D" id="3.40.30.10">
    <property type="entry name" value="Glutaredoxin"/>
    <property type="match status" value="1"/>
</dbReference>
<dbReference type="RefSeq" id="WP_116960239.1">
    <property type="nucleotide sequence ID" value="NZ_QVLS01000011.1"/>
</dbReference>
<keyword evidence="3" id="KW-0808">Transferase</keyword>
<dbReference type="InterPro" id="IPR036282">
    <property type="entry name" value="Glutathione-S-Trfase_C_sf"/>
</dbReference>
<dbReference type="GO" id="GO:0016740">
    <property type="term" value="F:transferase activity"/>
    <property type="evidence" value="ECO:0007669"/>
    <property type="project" value="UniProtKB-KW"/>
</dbReference>
<keyword evidence="4" id="KW-1185">Reference proteome</keyword>